<name>A0ABY7Q5T5_9ACTN</name>
<evidence type="ECO:0000259" key="5">
    <source>
        <dbReference type="Pfam" id="PF00561"/>
    </source>
</evidence>
<protein>
    <submittedName>
        <fullName evidence="7">Alpha/beta hydrolase</fullName>
    </submittedName>
</protein>
<feature type="region of interest" description="Disordered" evidence="4">
    <location>
        <begin position="399"/>
        <end position="437"/>
    </location>
</feature>
<feature type="compositionally biased region" description="Low complexity" evidence="4">
    <location>
        <begin position="181"/>
        <end position="198"/>
    </location>
</feature>
<feature type="domain" description="AB hydrolase-1" evidence="5">
    <location>
        <begin position="122"/>
        <end position="317"/>
    </location>
</feature>
<dbReference type="InterPro" id="IPR029058">
    <property type="entry name" value="AB_hydrolase_fold"/>
</dbReference>
<accession>A0ABY7Q5T5</accession>
<dbReference type="InterPro" id="IPR013595">
    <property type="entry name" value="Pept_S33_TAP-like_C"/>
</dbReference>
<keyword evidence="2" id="KW-0732">Signal</keyword>
<dbReference type="GO" id="GO:0016787">
    <property type="term" value="F:hydrolase activity"/>
    <property type="evidence" value="ECO:0007669"/>
    <property type="project" value="UniProtKB-KW"/>
</dbReference>
<dbReference type="EMBL" id="CP115450">
    <property type="protein sequence ID" value="WBP88024.1"/>
    <property type="molecule type" value="Genomic_DNA"/>
</dbReference>
<organism evidence="7 8">
    <name type="scientific">Kitasatospora cathayae</name>
    <dbReference type="NCBI Taxonomy" id="3004092"/>
    <lineage>
        <taxon>Bacteria</taxon>
        <taxon>Bacillati</taxon>
        <taxon>Actinomycetota</taxon>
        <taxon>Actinomycetes</taxon>
        <taxon>Kitasatosporales</taxon>
        <taxon>Streptomycetaceae</taxon>
        <taxon>Kitasatospora</taxon>
    </lineage>
</organism>
<gene>
    <name evidence="7" type="ORF">O1G21_20760</name>
</gene>
<dbReference type="Pfam" id="PF00561">
    <property type="entry name" value="Abhydrolase_1"/>
    <property type="match status" value="1"/>
</dbReference>
<dbReference type="SUPFAM" id="SSF53474">
    <property type="entry name" value="alpha/beta-Hydrolases"/>
    <property type="match status" value="2"/>
</dbReference>
<feature type="compositionally biased region" description="Low complexity" evidence="4">
    <location>
        <begin position="46"/>
        <end position="60"/>
    </location>
</feature>
<evidence type="ECO:0000256" key="2">
    <source>
        <dbReference type="ARBA" id="ARBA00022729"/>
    </source>
</evidence>
<sequence>MSGFARRIRSTDRDRGRCAGAGRALAAAVAVLGASALTGCAPTGTDAPRAAAAPPAASTEPADRAELRPFYQQKLTWSGCGELECATLTVPMDYAQPQNGKTFVLPLARKTAADPAQRVGSLVFGPGGPGVSGVRHLTSGGIESFSKESRARFDVVGFDQRGVAGSKPAVDCTPADPSPGAPAVTPPGGTGGANADAPKPLFPRTDAERRAALADADRSAADCRARSGALLPHLGTLDAARDLDVLRAALGEDRLTYIGWSYSTYLGTVYAEQFPHRVRAMVLDAAVDPSLDWSAQALSSGRAFRKAVDDYADNCANVAGPNCPADTPDGIRTLVADLYAKVARRPLPVKGSTEGLDEATLHTAVTMSMYTPEEQWRELSEGLSAARRGDGTKLAAIARKSASLQSEGSDSPSVPDSSTGSTAPAPADSSNPAPRDNTADVLLAVNCLDVPHPTDPQAYWDVLDRAHQESGAFGASTVLAELPCRTWPAGPTTPHRVKADGLPPVLVVGTTGDAATPYEDARSLAAQLPGGMLLTFDGLGHTAYGRSNSCVTNAVDRYLIHLAPVPAGTSC</sequence>
<dbReference type="Pfam" id="PF08386">
    <property type="entry name" value="Abhydrolase_4"/>
    <property type="match status" value="1"/>
</dbReference>
<dbReference type="RefSeq" id="WP_270145961.1">
    <property type="nucleotide sequence ID" value="NZ_CP115450.1"/>
</dbReference>
<evidence type="ECO:0000256" key="3">
    <source>
        <dbReference type="ARBA" id="ARBA00022801"/>
    </source>
</evidence>
<dbReference type="Proteomes" id="UP001212821">
    <property type="component" value="Chromosome"/>
</dbReference>
<feature type="compositionally biased region" description="Low complexity" evidence="4">
    <location>
        <begin position="421"/>
        <end position="434"/>
    </location>
</feature>
<evidence type="ECO:0000256" key="4">
    <source>
        <dbReference type="SAM" id="MobiDB-lite"/>
    </source>
</evidence>
<dbReference type="InterPro" id="IPR051601">
    <property type="entry name" value="Serine_prot/Carboxylest_S33"/>
</dbReference>
<evidence type="ECO:0000256" key="1">
    <source>
        <dbReference type="ARBA" id="ARBA00010088"/>
    </source>
</evidence>
<proteinExistence type="inferred from homology"/>
<keyword evidence="3 7" id="KW-0378">Hydrolase</keyword>
<comment type="similarity">
    <text evidence="1">Belongs to the peptidase S33 family.</text>
</comment>
<feature type="domain" description="Peptidase S33 tripeptidyl aminopeptidase-like C-terminal" evidence="6">
    <location>
        <begin position="473"/>
        <end position="571"/>
    </location>
</feature>
<feature type="compositionally biased region" description="Polar residues" evidence="4">
    <location>
        <begin position="402"/>
        <end position="420"/>
    </location>
</feature>
<dbReference type="PANTHER" id="PTHR43248">
    <property type="entry name" value="2-SUCCINYL-6-HYDROXY-2,4-CYCLOHEXADIENE-1-CARBOXYLATE SYNTHASE"/>
    <property type="match status" value="1"/>
</dbReference>
<keyword evidence="8" id="KW-1185">Reference proteome</keyword>
<evidence type="ECO:0000313" key="7">
    <source>
        <dbReference type="EMBL" id="WBP88024.1"/>
    </source>
</evidence>
<reference evidence="8" key="1">
    <citation type="submission" date="2022-12" db="EMBL/GenBank/DDBJ databases">
        <authorList>
            <person name="Mo P."/>
        </authorList>
    </citation>
    <scope>NUCLEOTIDE SEQUENCE [LARGE SCALE GENOMIC DNA]</scope>
    <source>
        <strain evidence="8">HUAS 3-15</strain>
    </source>
</reference>
<dbReference type="PANTHER" id="PTHR43248:SF29">
    <property type="entry name" value="TRIPEPTIDYL AMINOPEPTIDASE"/>
    <property type="match status" value="1"/>
</dbReference>
<feature type="region of interest" description="Disordered" evidence="4">
    <location>
        <begin position="164"/>
        <end position="202"/>
    </location>
</feature>
<evidence type="ECO:0000259" key="6">
    <source>
        <dbReference type="Pfam" id="PF08386"/>
    </source>
</evidence>
<feature type="region of interest" description="Disordered" evidence="4">
    <location>
        <begin position="46"/>
        <end position="65"/>
    </location>
</feature>
<evidence type="ECO:0000313" key="8">
    <source>
        <dbReference type="Proteomes" id="UP001212821"/>
    </source>
</evidence>
<dbReference type="Gene3D" id="3.40.50.1820">
    <property type="entry name" value="alpha/beta hydrolase"/>
    <property type="match status" value="1"/>
</dbReference>
<dbReference type="InterPro" id="IPR000073">
    <property type="entry name" value="AB_hydrolase_1"/>
</dbReference>